<name>A0A165DT04_9BASI</name>
<evidence type="ECO:0000313" key="4">
    <source>
        <dbReference type="Proteomes" id="UP000076842"/>
    </source>
</evidence>
<dbReference type="Proteomes" id="UP000076842">
    <property type="component" value="Unassembled WGS sequence"/>
</dbReference>
<feature type="chain" id="PRO_5007856813" description="Ubiquitin 3 binding protein But2 C-terminal domain-containing protein" evidence="2">
    <location>
        <begin position="21"/>
        <end position="245"/>
    </location>
</feature>
<evidence type="ECO:0000313" key="3">
    <source>
        <dbReference type="EMBL" id="KZT53476.1"/>
    </source>
</evidence>
<dbReference type="EMBL" id="KV424036">
    <property type="protein sequence ID" value="KZT53476.1"/>
    <property type="molecule type" value="Genomic_DNA"/>
</dbReference>
<dbReference type="OrthoDB" id="3660025at2759"/>
<gene>
    <name evidence="3" type="ORF">CALCODRAFT_486310</name>
</gene>
<keyword evidence="4" id="KW-1185">Reference proteome</keyword>
<dbReference type="InParanoid" id="A0A165DT04"/>
<keyword evidence="2" id="KW-0732">Signal</keyword>
<evidence type="ECO:0000256" key="2">
    <source>
        <dbReference type="SAM" id="SignalP"/>
    </source>
</evidence>
<keyword evidence="1" id="KW-0812">Transmembrane</keyword>
<protein>
    <recommendedName>
        <fullName evidence="5">Ubiquitin 3 binding protein But2 C-terminal domain-containing protein</fullName>
    </recommendedName>
</protein>
<evidence type="ECO:0008006" key="5">
    <source>
        <dbReference type="Google" id="ProtNLM"/>
    </source>
</evidence>
<keyword evidence="1" id="KW-1133">Transmembrane helix</keyword>
<dbReference type="AlphaFoldDB" id="A0A165DT04"/>
<evidence type="ECO:0000256" key="1">
    <source>
        <dbReference type="SAM" id="Phobius"/>
    </source>
</evidence>
<accession>A0A165DT04</accession>
<proteinExistence type="predicted"/>
<keyword evidence="1" id="KW-0472">Membrane</keyword>
<feature type="non-terminal residue" evidence="3">
    <location>
        <position position="245"/>
    </location>
</feature>
<feature type="signal peptide" evidence="2">
    <location>
        <begin position="1"/>
        <end position="20"/>
    </location>
</feature>
<organism evidence="3 4">
    <name type="scientific">Calocera cornea HHB12733</name>
    <dbReference type="NCBI Taxonomy" id="1353952"/>
    <lineage>
        <taxon>Eukaryota</taxon>
        <taxon>Fungi</taxon>
        <taxon>Dikarya</taxon>
        <taxon>Basidiomycota</taxon>
        <taxon>Agaricomycotina</taxon>
        <taxon>Dacrymycetes</taxon>
        <taxon>Dacrymycetales</taxon>
        <taxon>Dacrymycetaceae</taxon>
        <taxon>Calocera</taxon>
    </lineage>
</organism>
<sequence>MHFLSAIAIAMSLLPFIAQAAPSKRTSFGMDTFAGTSCQTFEEYIQVGNVGANSNTFPGPRASFKVIETDGDCEVILWTGDFTGGKLTVPVSDLTVGTCFGASNGESFESFDIPSSSSSSTSTSNKQFDFIMQLLASLLASVAFLPFVVQAVAVEKRTNFGMDTFAGTSCQSFEEFIQVGDVGANANNFPGPRSSFQVIDPDGDCEVILFTEPNFSGTRVTLGVNLSVGECFGGAAGESFQSFDI</sequence>
<reference evidence="3 4" key="1">
    <citation type="journal article" date="2016" name="Mol. Biol. Evol.">
        <title>Comparative Genomics of Early-Diverging Mushroom-Forming Fungi Provides Insights into the Origins of Lignocellulose Decay Capabilities.</title>
        <authorList>
            <person name="Nagy L.G."/>
            <person name="Riley R."/>
            <person name="Tritt A."/>
            <person name="Adam C."/>
            <person name="Daum C."/>
            <person name="Floudas D."/>
            <person name="Sun H."/>
            <person name="Yadav J.S."/>
            <person name="Pangilinan J."/>
            <person name="Larsson K.H."/>
            <person name="Matsuura K."/>
            <person name="Barry K."/>
            <person name="Labutti K."/>
            <person name="Kuo R."/>
            <person name="Ohm R.A."/>
            <person name="Bhattacharya S.S."/>
            <person name="Shirouzu T."/>
            <person name="Yoshinaga Y."/>
            <person name="Martin F.M."/>
            <person name="Grigoriev I.V."/>
            <person name="Hibbett D.S."/>
        </authorList>
    </citation>
    <scope>NUCLEOTIDE SEQUENCE [LARGE SCALE GENOMIC DNA]</scope>
    <source>
        <strain evidence="3 4">HHB12733</strain>
    </source>
</reference>
<feature type="transmembrane region" description="Helical" evidence="1">
    <location>
        <begin position="130"/>
        <end position="154"/>
    </location>
</feature>